<organism evidence="3 4">
    <name type="scientific">Candidatus Falkowbacteria bacterium CG10_big_fil_rev_8_21_14_0_10_37_6</name>
    <dbReference type="NCBI Taxonomy" id="1974563"/>
    <lineage>
        <taxon>Bacteria</taxon>
        <taxon>Candidatus Falkowiibacteriota</taxon>
    </lineage>
</organism>
<name>A0A2H0V8M6_9BACT</name>
<dbReference type="InterPro" id="IPR000056">
    <property type="entry name" value="Ribul_P_3_epim-like"/>
</dbReference>
<keyword evidence="2" id="KW-0413">Isomerase</keyword>
<feature type="non-terminal residue" evidence="3">
    <location>
        <position position="154"/>
    </location>
</feature>
<gene>
    <name evidence="3" type="ORF">COT95_02605</name>
</gene>
<dbReference type="Proteomes" id="UP000228614">
    <property type="component" value="Unassembled WGS sequence"/>
</dbReference>
<sequence length="154" mass="17368">MASIIPAILEQDIREVERKLNLVKNFADVAQIDICDGRFADGKTINIEELKNIKMQIDVEIHLMVEKPTAYFETCQKIKAKRVFWHYEAEQSVDEAMLAARKFSFKKGITLSPQTNISVLKKSCGCFDAVMLMGVIPGAQGREFIADTPDKISE</sequence>
<dbReference type="InterPro" id="IPR011060">
    <property type="entry name" value="RibuloseP-bd_barrel"/>
</dbReference>
<dbReference type="PANTHER" id="PTHR11749">
    <property type="entry name" value="RIBULOSE-5-PHOSPHATE-3-EPIMERASE"/>
    <property type="match status" value="1"/>
</dbReference>
<dbReference type="GO" id="GO:0016857">
    <property type="term" value="F:racemase and epimerase activity, acting on carbohydrates and derivatives"/>
    <property type="evidence" value="ECO:0007669"/>
    <property type="project" value="InterPro"/>
</dbReference>
<protein>
    <recommendedName>
        <fullName evidence="5">Ribulose-phosphate 3-epimerase</fullName>
    </recommendedName>
</protein>
<evidence type="ECO:0008006" key="5">
    <source>
        <dbReference type="Google" id="ProtNLM"/>
    </source>
</evidence>
<dbReference type="GO" id="GO:0005975">
    <property type="term" value="P:carbohydrate metabolic process"/>
    <property type="evidence" value="ECO:0007669"/>
    <property type="project" value="InterPro"/>
</dbReference>
<dbReference type="GO" id="GO:0046872">
    <property type="term" value="F:metal ion binding"/>
    <property type="evidence" value="ECO:0007669"/>
    <property type="project" value="UniProtKB-KW"/>
</dbReference>
<evidence type="ECO:0000256" key="1">
    <source>
        <dbReference type="ARBA" id="ARBA00022723"/>
    </source>
</evidence>
<evidence type="ECO:0000313" key="3">
    <source>
        <dbReference type="EMBL" id="PIR94729.1"/>
    </source>
</evidence>
<dbReference type="AlphaFoldDB" id="A0A2H0V8M6"/>
<accession>A0A2H0V8M6</accession>
<dbReference type="Pfam" id="PF00834">
    <property type="entry name" value="Ribul_P_3_epim"/>
    <property type="match status" value="1"/>
</dbReference>
<dbReference type="EMBL" id="PFAN01000129">
    <property type="protein sequence ID" value="PIR94729.1"/>
    <property type="molecule type" value="Genomic_DNA"/>
</dbReference>
<evidence type="ECO:0000313" key="4">
    <source>
        <dbReference type="Proteomes" id="UP000228614"/>
    </source>
</evidence>
<reference evidence="4" key="1">
    <citation type="submission" date="2017-09" db="EMBL/GenBank/DDBJ databases">
        <title>Depth-based differentiation of microbial function through sediment-hosted aquifers and enrichment of novel symbionts in the deep terrestrial subsurface.</title>
        <authorList>
            <person name="Probst A.J."/>
            <person name="Ladd B."/>
            <person name="Jarett J.K."/>
            <person name="Geller-Mcgrath D.E."/>
            <person name="Sieber C.M.K."/>
            <person name="Emerson J.B."/>
            <person name="Anantharaman K."/>
            <person name="Thomas B.C."/>
            <person name="Malmstrom R."/>
            <person name="Stieglmeier M."/>
            <person name="Klingl A."/>
            <person name="Woyke T."/>
            <person name="Ryan C.M."/>
            <person name="Banfield J.F."/>
        </authorList>
    </citation>
    <scope>NUCLEOTIDE SEQUENCE [LARGE SCALE GENOMIC DNA]</scope>
</reference>
<comment type="caution">
    <text evidence="3">The sequence shown here is derived from an EMBL/GenBank/DDBJ whole genome shotgun (WGS) entry which is preliminary data.</text>
</comment>
<proteinExistence type="predicted"/>
<keyword evidence="1" id="KW-0479">Metal-binding</keyword>
<dbReference type="InterPro" id="IPR013785">
    <property type="entry name" value="Aldolase_TIM"/>
</dbReference>
<dbReference type="SUPFAM" id="SSF51366">
    <property type="entry name" value="Ribulose-phoshate binding barrel"/>
    <property type="match status" value="1"/>
</dbReference>
<evidence type="ECO:0000256" key="2">
    <source>
        <dbReference type="ARBA" id="ARBA00023235"/>
    </source>
</evidence>
<dbReference type="Gene3D" id="3.20.20.70">
    <property type="entry name" value="Aldolase class I"/>
    <property type="match status" value="1"/>
</dbReference>